<protein>
    <submittedName>
        <fullName evidence="2">Acyltransferase</fullName>
    </submittedName>
</protein>
<accession>A0A8E1URT7</accession>
<dbReference type="AlphaFoldDB" id="A0A8E1URT7"/>
<comment type="caution">
    <text evidence="2">The sequence shown here is derived from an EMBL/GenBank/DDBJ whole genome shotgun (WGS) entry which is preliminary data.</text>
</comment>
<evidence type="ECO:0000259" key="1">
    <source>
        <dbReference type="Pfam" id="PF01553"/>
    </source>
</evidence>
<proteinExistence type="predicted"/>
<organism evidence="2 3">
    <name type="scientific">Xylanibacter rarus</name>
    <dbReference type="NCBI Taxonomy" id="1676614"/>
    <lineage>
        <taxon>Bacteria</taxon>
        <taxon>Pseudomonadati</taxon>
        <taxon>Bacteroidota</taxon>
        <taxon>Bacteroidia</taxon>
        <taxon>Bacteroidales</taxon>
        <taxon>Prevotellaceae</taxon>
        <taxon>Xylanibacter</taxon>
    </lineage>
</organism>
<dbReference type="Pfam" id="PF01553">
    <property type="entry name" value="Acyltransferase"/>
    <property type="match status" value="1"/>
</dbReference>
<feature type="domain" description="Phospholipid/glycerol acyltransferase" evidence="1">
    <location>
        <begin position="91"/>
        <end position="227"/>
    </location>
</feature>
<keyword evidence="2" id="KW-0808">Transferase</keyword>
<gene>
    <name evidence="2" type="ORF">ACU52_08085</name>
</gene>
<keyword evidence="2" id="KW-0012">Acyltransferase</keyword>
<evidence type="ECO:0000313" key="3">
    <source>
        <dbReference type="Proteomes" id="UP000036951"/>
    </source>
</evidence>
<sequence>MKVPVEFDEIRPFEPEELPQAYERLLANPQFRKVIEFVLPGVPFEMIEKKMYSCKTNFEFQLNFCYAFLQKLVDSFTKGFSMDISCISVDRRYTFVSNHRDIVIDPAFLGKGLIDNGFKTTCEIAIGDNLLSLPWVKDLVRVVKSFIVKRGLSPRETLAASKVMSDYMYFVMEQKHDNIWIAQREGRAKDSDDRTQPAILKMMAMGGGKGSVVEKLKRLHIVPMAISYELDPCDFLKAQEFQLKRDIAGWKKSAQDDVVSMQTGITGNKGRVHYHCAPCIDEWLDTLDPEMPKTEVFDVIAAHIDHEIHRNYRLYPLNYVALDTLDGGTAHADKYTDEDRAAFEKYLDGQMAKINIENKDEAYLRERMLTMYANPARNFIKASE</sequence>
<dbReference type="PANTHER" id="PTHR30068">
    <property type="entry name" value="URONATE ISOMERASE"/>
    <property type="match status" value="1"/>
</dbReference>
<name>A0A8E1URT7_9BACT</name>
<dbReference type="GO" id="GO:0016746">
    <property type="term" value="F:acyltransferase activity"/>
    <property type="evidence" value="ECO:0007669"/>
    <property type="project" value="UniProtKB-KW"/>
</dbReference>
<dbReference type="RefSeq" id="WP_053398425.1">
    <property type="nucleotide sequence ID" value="NZ_LFQU01000013.1"/>
</dbReference>
<dbReference type="PANTHER" id="PTHR30068:SF3">
    <property type="entry name" value="PHOSPHOLIPID_GLYCEROL ACYLTRANSFERASE DOMAIN-CONTAINING PROTEIN"/>
    <property type="match status" value="1"/>
</dbReference>
<dbReference type="GO" id="GO:0019698">
    <property type="term" value="P:D-galacturonate catabolic process"/>
    <property type="evidence" value="ECO:0007669"/>
    <property type="project" value="TreeGrafter"/>
</dbReference>
<dbReference type="InterPro" id="IPR002123">
    <property type="entry name" value="Plipid/glycerol_acylTrfase"/>
</dbReference>
<dbReference type="Proteomes" id="UP000036951">
    <property type="component" value="Unassembled WGS sequence"/>
</dbReference>
<keyword evidence="3" id="KW-1185">Reference proteome</keyword>
<evidence type="ECO:0000313" key="2">
    <source>
        <dbReference type="EMBL" id="KOO68468.1"/>
    </source>
</evidence>
<reference evidence="2 3" key="1">
    <citation type="submission" date="2015-06" db="EMBL/GenBank/DDBJ databases">
        <title>Prevotella sp. 109, sp. nov., a novel member of the family Prevotellaceae isolated from human faeces.</title>
        <authorList>
            <person name="Shkoporov A.N."/>
            <person name="Chaplin A.V."/>
            <person name="Kafarskaia L.I."/>
            <person name="Efimov B.A."/>
        </authorList>
    </citation>
    <scope>NUCLEOTIDE SEQUENCE [LARGE SCALE GENOMIC DNA]</scope>
    <source>
        <strain evidence="2 3">109</strain>
    </source>
</reference>
<dbReference type="EMBL" id="LFQU01000013">
    <property type="protein sequence ID" value="KOO68468.1"/>
    <property type="molecule type" value="Genomic_DNA"/>
</dbReference>
<dbReference type="GO" id="GO:0042840">
    <property type="term" value="P:D-glucuronate catabolic process"/>
    <property type="evidence" value="ECO:0007669"/>
    <property type="project" value="TreeGrafter"/>
</dbReference>
<dbReference type="OrthoDB" id="1078132at2"/>